<dbReference type="RefSeq" id="WP_151648804.1">
    <property type="nucleotide sequence ID" value="NZ_WBVY01000009.1"/>
</dbReference>
<evidence type="ECO:0000259" key="3">
    <source>
        <dbReference type="Pfam" id="PF11800"/>
    </source>
</evidence>
<dbReference type="Pfam" id="PF11800">
    <property type="entry name" value="RP-C_C"/>
    <property type="match status" value="1"/>
</dbReference>
<evidence type="ECO:0000256" key="1">
    <source>
        <dbReference type="SAM" id="MobiDB-lite"/>
    </source>
</evidence>
<dbReference type="NCBIfam" id="NF040974">
    <property type="entry name" value="RepABC_RepC"/>
    <property type="match status" value="1"/>
</dbReference>
<dbReference type="InterPro" id="IPR021760">
    <property type="entry name" value="RepC_C"/>
</dbReference>
<feature type="compositionally biased region" description="Basic and acidic residues" evidence="1">
    <location>
        <begin position="272"/>
        <end position="284"/>
    </location>
</feature>
<dbReference type="EMBL" id="WBVY01000009">
    <property type="protein sequence ID" value="KAB2654869.1"/>
    <property type="molecule type" value="Genomic_DNA"/>
</dbReference>
<evidence type="ECO:0000313" key="4">
    <source>
        <dbReference type="EMBL" id="KAB2654869.1"/>
    </source>
</evidence>
<evidence type="ECO:0000313" key="5">
    <source>
        <dbReference type="Proteomes" id="UP000460650"/>
    </source>
</evidence>
<dbReference type="AlphaFoldDB" id="A0A7V7VQC6"/>
<gene>
    <name evidence="4" type="ORF">F9K94_22655</name>
</gene>
<dbReference type="InterPro" id="IPR005090">
    <property type="entry name" value="RepC_N"/>
</dbReference>
<feature type="domain" description="Plasmid replication protein C N-terminal" evidence="2">
    <location>
        <begin position="21"/>
        <end position="196"/>
    </location>
</feature>
<comment type="caution">
    <text evidence="4">The sequence shown here is derived from an EMBL/GenBank/DDBJ whole genome shotgun (WGS) entry which is preliminary data.</text>
</comment>
<feature type="region of interest" description="Disordered" evidence="1">
    <location>
        <begin position="1"/>
        <end position="21"/>
    </location>
</feature>
<accession>A0A7V7VQC6</accession>
<dbReference type="Pfam" id="PF03428">
    <property type="entry name" value="RP-C"/>
    <property type="match status" value="1"/>
</dbReference>
<sequence length="491" mass="53763">MKSTNYPGEGQGARRAYPGARKITPESLAAQQGVRAYAESRTLRIKRTQALQLAKRAAAAMRLGAAKIALLDKLFGCSPAADWDNPEASPIVWPSNATLASKLGLSESTTRHHLRGLVAVGLIAQSSHPTFQRRGLRDRDGRIVEAYGIDLSPIITRYDELLELAEAYEYEAAERRRLGYRRTTIRRDIEAILDSARKADLDGPWQQIQAQLDALREASVADLDVFRGVVEALEALRDDAESAFEDASLRSDLDTAVAIYRRVQTTADESPYSDKSKTAFEKKPGAISRSAQESQRRKSTLADDVQHISLSLVRDACPSIVEFVPNAFESWSALRDSWRGMCAVAAINPQVWQEAQSQLGPDIAISALAVTVQKYSDGIVENPGAYLRSLVKRGRAGELFISRSLFALAKDRLAAKLAGSAAPRASGFPKSGSIGFGRWAEIVRRHAPAPAPDADIVAQAFRGWATSRGIDLDQPSIEKTFATFCTKWRPN</sequence>
<protein>
    <submittedName>
        <fullName evidence="4">Replication protein C</fullName>
    </submittedName>
</protein>
<proteinExistence type="predicted"/>
<name>A0A7V7VQC6_9HYPH</name>
<reference evidence="4 5" key="1">
    <citation type="submission" date="2019-09" db="EMBL/GenBank/DDBJ databases">
        <title>Taxonomic organization of the family Brucellaceae based on a phylogenomic approach.</title>
        <authorList>
            <person name="Leclercq S."/>
            <person name="Cloeckaert A."/>
            <person name="Zygmunt M.S."/>
        </authorList>
    </citation>
    <scope>NUCLEOTIDE SEQUENCE [LARGE SCALE GENOMIC DNA]</scope>
    <source>
        <strain evidence="4 5">TA93</strain>
    </source>
</reference>
<dbReference type="Proteomes" id="UP000460650">
    <property type="component" value="Unassembled WGS sequence"/>
</dbReference>
<evidence type="ECO:0000259" key="2">
    <source>
        <dbReference type="Pfam" id="PF03428"/>
    </source>
</evidence>
<feature type="domain" description="Plasmid replication protein C C-terminal" evidence="3">
    <location>
        <begin position="310"/>
        <end position="410"/>
    </location>
</feature>
<dbReference type="InterPro" id="IPR047611">
    <property type="entry name" value="RepABC_RepC"/>
</dbReference>
<feature type="region of interest" description="Disordered" evidence="1">
    <location>
        <begin position="270"/>
        <end position="300"/>
    </location>
</feature>
<organism evidence="4 5">
    <name type="scientific">Brucella tritici</name>
    <dbReference type="NCBI Taxonomy" id="94626"/>
    <lineage>
        <taxon>Bacteria</taxon>
        <taxon>Pseudomonadati</taxon>
        <taxon>Pseudomonadota</taxon>
        <taxon>Alphaproteobacteria</taxon>
        <taxon>Hyphomicrobiales</taxon>
        <taxon>Brucellaceae</taxon>
        <taxon>Brucella/Ochrobactrum group</taxon>
        <taxon>Brucella</taxon>
    </lineage>
</organism>